<evidence type="ECO:0000313" key="4">
    <source>
        <dbReference type="Proteomes" id="UP000288805"/>
    </source>
</evidence>
<dbReference type="CDD" id="cd02000">
    <property type="entry name" value="TPP_E1_PDC_ADC_BCADC"/>
    <property type="match status" value="1"/>
</dbReference>
<feature type="domain" description="Dehydrogenase E1 component" evidence="2">
    <location>
        <begin position="143"/>
        <end position="294"/>
    </location>
</feature>
<reference evidence="3 4" key="1">
    <citation type="journal article" date="2018" name="PLoS Genet.">
        <title>Population sequencing reveals clonal diversity and ancestral inbreeding in the grapevine cultivar Chardonnay.</title>
        <authorList>
            <person name="Roach M.J."/>
            <person name="Johnson D.L."/>
            <person name="Bohlmann J."/>
            <person name="van Vuuren H.J."/>
            <person name="Jones S.J."/>
            <person name="Pretorius I.S."/>
            <person name="Schmidt S.A."/>
            <person name="Borneman A.R."/>
        </authorList>
    </citation>
    <scope>NUCLEOTIDE SEQUENCE [LARGE SCALE GENOMIC DNA]</scope>
    <source>
        <strain evidence="4">cv. Chardonnay</strain>
        <tissue evidence="3">Leaf</tissue>
    </source>
</reference>
<dbReference type="PANTHER" id="PTHR43380:SF11">
    <property type="entry name" value="2-OXOISOVALERATE DEHYDROGENASE SUBUNIT ALPHA 2, MITOCHONDRIAL"/>
    <property type="match status" value="1"/>
</dbReference>
<evidence type="ECO:0000259" key="2">
    <source>
        <dbReference type="Pfam" id="PF00676"/>
    </source>
</evidence>
<dbReference type="Proteomes" id="UP000288805">
    <property type="component" value="Unassembled WGS sequence"/>
</dbReference>
<evidence type="ECO:0000256" key="1">
    <source>
        <dbReference type="ARBA" id="ARBA00023002"/>
    </source>
</evidence>
<organism evidence="3 4">
    <name type="scientific">Vitis vinifera</name>
    <name type="common">Grape</name>
    <dbReference type="NCBI Taxonomy" id="29760"/>
    <lineage>
        <taxon>Eukaryota</taxon>
        <taxon>Viridiplantae</taxon>
        <taxon>Streptophyta</taxon>
        <taxon>Embryophyta</taxon>
        <taxon>Tracheophyta</taxon>
        <taxon>Spermatophyta</taxon>
        <taxon>Magnoliopsida</taxon>
        <taxon>eudicotyledons</taxon>
        <taxon>Gunneridae</taxon>
        <taxon>Pentapetalae</taxon>
        <taxon>rosids</taxon>
        <taxon>Vitales</taxon>
        <taxon>Vitaceae</taxon>
        <taxon>Viteae</taxon>
        <taxon>Vitis</taxon>
    </lineage>
</organism>
<dbReference type="InterPro" id="IPR001017">
    <property type="entry name" value="DH_E1"/>
</dbReference>
<dbReference type="Gene3D" id="3.40.50.970">
    <property type="match status" value="2"/>
</dbReference>
<dbReference type="GO" id="GO:0016624">
    <property type="term" value="F:oxidoreductase activity, acting on the aldehyde or oxo group of donors, disulfide as acceptor"/>
    <property type="evidence" value="ECO:0007669"/>
    <property type="project" value="InterPro"/>
</dbReference>
<gene>
    <name evidence="3" type="primary">VvCHDh001177_1</name>
    <name evidence="3" type="ORF">CK203_090485</name>
</gene>
<comment type="caution">
    <text evidence="3">The sequence shown here is derived from an EMBL/GenBank/DDBJ whole genome shotgun (WGS) entry which is preliminary data.</text>
</comment>
<keyword evidence="1" id="KW-0560">Oxidoreductase</keyword>
<name>A0A438BTU8_VITVI</name>
<accession>A0A438BTU8</accession>
<proteinExistence type="predicted"/>
<protein>
    <submittedName>
        <fullName evidence="3">2-oxoisovalerate dehydrogenase subunit alpha 2, mitochondrial</fullName>
    </submittedName>
</protein>
<dbReference type="EMBL" id="QGNW01002620">
    <property type="protein sequence ID" value="RVW14384.1"/>
    <property type="molecule type" value="Genomic_DNA"/>
</dbReference>
<dbReference type="PANTHER" id="PTHR43380">
    <property type="entry name" value="2-OXOISOVALERATE DEHYDROGENASE SUBUNIT ALPHA, MITOCHONDRIAL"/>
    <property type="match status" value="1"/>
</dbReference>
<dbReference type="InterPro" id="IPR050771">
    <property type="entry name" value="Alpha-ketoacid_DH_E1_comp"/>
</dbReference>
<dbReference type="SUPFAM" id="SSF52518">
    <property type="entry name" value="Thiamin diphosphate-binding fold (THDP-binding)"/>
    <property type="match status" value="1"/>
</dbReference>
<dbReference type="AlphaFoldDB" id="A0A438BTU8"/>
<evidence type="ECO:0000313" key="3">
    <source>
        <dbReference type="EMBL" id="RVW14384.1"/>
    </source>
</evidence>
<feature type="domain" description="Dehydrogenase E1 component" evidence="2">
    <location>
        <begin position="355"/>
        <end position="475"/>
    </location>
</feature>
<sequence length="516" mass="57485">MALPLGKSKRILQCLKSKICVVGLGKNSFWSGWFHHGCPSSMAPLAPTCRNPDAVLVNAATQFATRRFESTKAEKHVDSLCDAEGNQLLDFPGGKVAFTSEMRFIPESPMERAHCYRVLDDNGQPNMSNFVQVSKEVAVKMYATMLTLQVMDTIFYEAQRQGRISFYVTSIGEEAINVASAAALSIDDVIFPQYREPGVLLWRGFTLQEFANQCFGNKADYGKGRQMPIHYGSNKHNYVTVSSTVATQIPQAVGAAYSLKMDGKDACTVTYFGDGGSSTGDFHAALNLLRLWRPQLFLSVGTMGGPSVPLSQTSFEVFFPLLTCSSILLFPIPILLKSKIFLCICSLYSFVGDGVVVRGRGYGVRSIRVDGNDALAMYTAVHAARKMAITEHRPILIEALTYRAGHHSTSDDSSKYRPVSEIELWRMARDPVSRLRRWIESNDWWSGEAESELRSNVRKEVLDAIQVAERVEKPPIAEIFTDVYDAPPSNLCEQEKLLRETIRRYPQDYPPDVPAL</sequence>
<dbReference type="InterPro" id="IPR029061">
    <property type="entry name" value="THDP-binding"/>
</dbReference>
<dbReference type="Pfam" id="PF00676">
    <property type="entry name" value="E1_dh"/>
    <property type="match status" value="2"/>
</dbReference>